<dbReference type="EMBL" id="LUGH01000805">
    <property type="protein sequence ID" value="OBZ82713.1"/>
    <property type="molecule type" value="Genomic_DNA"/>
</dbReference>
<accession>A0A1C7N0W1</accession>
<sequence length="83" mass="8962">MANKDARWSAPGSVTICDLFRIGLLLDPVSTDVDGLLRLQPDYGPVGGAPSRTDETDVNARTGIATEIWTEEDLDVIEDEGTE</sequence>
<keyword evidence="2" id="KW-1185">Reference proteome</keyword>
<comment type="caution">
    <text evidence="1">The sequence shown here is derived from an EMBL/GenBank/DDBJ whole genome shotgun (WGS) entry which is preliminary data.</text>
</comment>
<proteinExistence type="predicted"/>
<evidence type="ECO:0000313" key="1">
    <source>
        <dbReference type="EMBL" id="OBZ82713.1"/>
    </source>
</evidence>
<dbReference type="AlphaFoldDB" id="A0A1C7N0W1"/>
<protein>
    <submittedName>
        <fullName evidence="1">Uncharacterized protein</fullName>
    </submittedName>
</protein>
<dbReference type="Proteomes" id="UP000093000">
    <property type="component" value="Unassembled WGS sequence"/>
</dbReference>
<gene>
    <name evidence="1" type="ORF">A0J61_09236</name>
</gene>
<evidence type="ECO:0000313" key="2">
    <source>
        <dbReference type="Proteomes" id="UP000093000"/>
    </source>
</evidence>
<reference evidence="1 2" key="1">
    <citation type="submission" date="2016-03" db="EMBL/GenBank/DDBJ databases">
        <title>Choanephora cucurbitarum.</title>
        <authorList>
            <person name="Min B."/>
            <person name="Park H."/>
            <person name="Park J.-H."/>
            <person name="Shin H.-D."/>
            <person name="Choi I.-G."/>
        </authorList>
    </citation>
    <scope>NUCLEOTIDE SEQUENCE [LARGE SCALE GENOMIC DNA]</scope>
    <source>
        <strain evidence="1 2">KUS-F28377</strain>
    </source>
</reference>
<organism evidence="1 2">
    <name type="scientific">Choanephora cucurbitarum</name>
    <dbReference type="NCBI Taxonomy" id="101091"/>
    <lineage>
        <taxon>Eukaryota</taxon>
        <taxon>Fungi</taxon>
        <taxon>Fungi incertae sedis</taxon>
        <taxon>Mucoromycota</taxon>
        <taxon>Mucoromycotina</taxon>
        <taxon>Mucoromycetes</taxon>
        <taxon>Mucorales</taxon>
        <taxon>Mucorineae</taxon>
        <taxon>Choanephoraceae</taxon>
        <taxon>Choanephoroideae</taxon>
        <taxon>Choanephora</taxon>
    </lineage>
</organism>
<dbReference type="InParanoid" id="A0A1C7N0W1"/>
<name>A0A1C7N0W1_9FUNG</name>